<dbReference type="EMBL" id="JAYKXP010000011">
    <property type="protein sequence ID" value="KAK7053004.1"/>
    <property type="molecule type" value="Genomic_DNA"/>
</dbReference>
<comment type="caution">
    <text evidence="2">The sequence shown here is derived from an EMBL/GenBank/DDBJ whole genome shotgun (WGS) entry which is preliminary data.</text>
</comment>
<feature type="region of interest" description="Disordered" evidence="1">
    <location>
        <begin position="238"/>
        <end position="263"/>
    </location>
</feature>
<organism evidence="2 3">
    <name type="scientific">Paramarasmius palmivorus</name>
    <dbReference type="NCBI Taxonomy" id="297713"/>
    <lineage>
        <taxon>Eukaryota</taxon>
        <taxon>Fungi</taxon>
        <taxon>Dikarya</taxon>
        <taxon>Basidiomycota</taxon>
        <taxon>Agaricomycotina</taxon>
        <taxon>Agaricomycetes</taxon>
        <taxon>Agaricomycetidae</taxon>
        <taxon>Agaricales</taxon>
        <taxon>Marasmiineae</taxon>
        <taxon>Marasmiaceae</taxon>
        <taxon>Paramarasmius</taxon>
    </lineage>
</organism>
<name>A0AAW0DP38_9AGAR</name>
<evidence type="ECO:0000313" key="2">
    <source>
        <dbReference type="EMBL" id="KAK7053004.1"/>
    </source>
</evidence>
<evidence type="ECO:0000313" key="3">
    <source>
        <dbReference type="Proteomes" id="UP001383192"/>
    </source>
</evidence>
<feature type="region of interest" description="Disordered" evidence="1">
    <location>
        <begin position="300"/>
        <end position="366"/>
    </location>
</feature>
<feature type="compositionally biased region" description="Basic and acidic residues" evidence="1">
    <location>
        <begin position="466"/>
        <end position="479"/>
    </location>
</feature>
<evidence type="ECO:0000256" key="1">
    <source>
        <dbReference type="SAM" id="MobiDB-lite"/>
    </source>
</evidence>
<dbReference type="Proteomes" id="UP001383192">
    <property type="component" value="Unassembled WGS sequence"/>
</dbReference>
<protein>
    <submittedName>
        <fullName evidence="2">Uncharacterized protein</fullName>
    </submittedName>
</protein>
<proteinExistence type="predicted"/>
<sequence length="479" mass="54676">MMKCYQLRRLPKPQNSLKSILTRRQTPGDAFGAHLNIPGRVILDPSHPAANLPRHFLPTFRPPSKDLILTTVPFGLLAKPDFPRPPPEDIPYETWEERVARSVNAGKKELEEVKLEKWQKPNRLPISTLVIVPKKTTSKRKVVRSRISHRLKTALELVLIRNANVERGKLVFDNEASREKVDVLRGWTYVFLPSLELNLMPYTTMIPLIREAMEYVHKKASAMERRWAEQSMKTWKPKAENALEPLPIQPSRTSSRTQSQKHAPPLVSIAANDMDIFQYITLEAKTSSVPPVAVSGGDIFDDVLDSDPQQDDTIWSADDDTDSFEQRESSSAPSPASQLNLSPSQTVQRELRESSKYGRPRAPRLWGYKPLSANIPASEQNTSDLQWAKAYGNTQDMAKRKIFHAKPLILDSERTSTADSQAKMRVGDKEMRRMRENERMSKTSVREEKGDRKGKQKFFSLPDTNRAPRQERSVPKKER</sequence>
<dbReference type="AlphaFoldDB" id="A0AAW0DP38"/>
<accession>A0AAW0DP38</accession>
<gene>
    <name evidence="2" type="ORF">VNI00_004325</name>
</gene>
<feature type="compositionally biased region" description="Acidic residues" evidence="1">
    <location>
        <begin position="300"/>
        <end position="310"/>
    </location>
</feature>
<feature type="compositionally biased region" description="Low complexity" evidence="1">
    <location>
        <begin position="251"/>
        <end position="260"/>
    </location>
</feature>
<keyword evidence="3" id="KW-1185">Reference proteome</keyword>
<reference evidence="2 3" key="1">
    <citation type="submission" date="2024-01" db="EMBL/GenBank/DDBJ databases">
        <title>A draft genome for a cacao thread blight-causing isolate of Paramarasmius palmivorus.</title>
        <authorList>
            <person name="Baruah I.K."/>
            <person name="Bukari Y."/>
            <person name="Amoako-Attah I."/>
            <person name="Meinhardt L.W."/>
            <person name="Bailey B.A."/>
            <person name="Cohen S.P."/>
        </authorList>
    </citation>
    <scope>NUCLEOTIDE SEQUENCE [LARGE SCALE GENOMIC DNA]</scope>
    <source>
        <strain evidence="2 3">GH-12</strain>
    </source>
</reference>
<feature type="compositionally biased region" description="Polar residues" evidence="1">
    <location>
        <begin position="329"/>
        <end position="348"/>
    </location>
</feature>
<feature type="region of interest" description="Disordered" evidence="1">
    <location>
        <begin position="414"/>
        <end position="479"/>
    </location>
</feature>
<feature type="compositionally biased region" description="Basic and acidic residues" evidence="1">
    <location>
        <begin position="425"/>
        <end position="453"/>
    </location>
</feature>